<dbReference type="Gene3D" id="3.90.1150.10">
    <property type="entry name" value="Aspartate Aminotransferase, domain 1"/>
    <property type="match status" value="1"/>
</dbReference>
<reference evidence="9" key="1">
    <citation type="journal article" date="2019" name="Int. J. Syst. Evol. Microbiol.">
        <title>The Global Catalogue of Microorganisms (GCM) 10K type strain sequencing project: providing services to taxonomists for standard genome sequencing and annotation.</title>
        <authorList>
            <consortium name="The Broad Institute Genomics Platform"/>
            <consortium name="The Broad Institute Genome Sequencing Center for Infectious Disease"/>
            <person name="Wu L."/>
            <person name="Ma J."/>
        </authorList>
    </citation>
    <scope>NUCLEOTIDE SEQUENCE [LARGE SCALE GENOMIC DNA]</scope>
    <source>
        <strain evidence="9">CCM 8925</strain>
    </source>
</reference>
<gene>
    <name evidence="8" type="ORF">ACFQZ7_04915</name>
</gene>
<dbReference type="InterPro" id="IPR004838">
    <property type="entry name" value="NHTrfase_class1_PyrdxlP-BS"/>
</dbReference>
<dbReference type="EMBL" id="JBHTIO010000025">
    <property type="protein sequence ID" value="MFD0897076.1"/>
    <property type="molecule type" value="Genomic_DNA"/>
</dbReference>
<evidence type="ECO:0000256" key="1">
    <source>
        <dbReference type="ARBA" id="ARBA00001933"/>
    </source>
</evidence>
<dbReference type="Gene3D" id="3.40.640.10">
    <property type="entry name" value="Type I PLP-dependent aspartate aminotransferase-like (Major domain)"/>
    <property type="match status" value="1"/>
</dbReference>
<dbReference type="InterPro" id="IPR015421">
    <property type="entry name" value="PyrdxlP-dep_Trfase_major"/>
</dbReference>
<dbReference type="InterPro" id="IPR015422">
    <property type="entry name" value="PyrdxlP-dep_Trfase_small"/>
</dbReference>
<evidence type="ECO:0000259" key="7">
    <source>
        <dbReference type="Pfam" id="PF00155"/>
    </source>
</evidence>
<protein>
    <recommendedName>
        <fullName evidence="6">Aminotransferase</fullName>
        <ecNumber evidence="6">2.6.1.-</ecNumber>
    </recommendedName>
</protein>
<evidence type="ECO:0000256" key="6">
    <source>
        <dbReference type="RuleBase" id="RU000481"/>
    </source>
</evidence>
<keyword evidence="3 6" id="KW-0032">Aminotransferase</keyword>
<dbReference type="InterPro" id="IPR015424">
    <property type="entry name" value="PyrdxlP-dep_Trfase"/>
</dbReference>
<name>A0ABW3EDF8_9LACO</name>
<dbReference type="Proteomes" id="UP001597104">
    <property type="component" value="Unassembled WGS sequence"/>
</dbReference>
<accession>A0ABW3EDF8</accession>
<feature type="domain" description="Aminotransferase class I/classII large" evidence="7">
    <location>
        <begin position="32"/>
        <end position="382"/>
    </location>
</feature>
<evidence type="ECO:0000313" key="9">
    <source>
        <dbReference type="Proteomes" id="UP001597104"/>
    </source>
</evidence>
<dbReference type="PROSITE" id="PS00105">
    <property type="entry name" value="AA_TRANSFER_CLASS_1"/>
    <property type="match status" value="1"/>
</dbReference>
<evidence type="ECO:0000256" key="3">
    <source>
        <dbReference type="ARBA" id="ARBA00022576"/>
    </source>
</evidence>
<dbReference type="RefSeq" id="WP_137638836.1">
    <property type="nucleotide sequence ID" value="NZ_BJDN01000044.1"/>
</dbReference>
<dbReference type="EC" id="2.6.1.-" evidence="6"/>
<keyword evidence="9" id="KW-1185">Reference proteome</keyword>
<comment type="cofactor">
    <cofactor evidence="1 6">
        <name>pyridoxal 5'-phosphate</name>
        <dbReference type="ChEBI" id="CHEBI:597326"/>
    </cofactor>
</comment>
<dbReference type="PANTHER" id="PTHR46383">
    <property type="entry name" value="ASPARTATE AMINOTRANSFERASE"/>
    <property type="match status" value="1"/>
</dbReference>
<dbReference type="CDD" id="cd00609">
    <property type="entry name" value="AAT_like"/>
    <property type="match status" value="1"/>
</dbReference>
<sequence>MNDVSFLVKERLRHIPSSLMRKLNKKYSDIGDMVMLTVGEPDFATPDHIKLAALQSILANHSHYAPNRGTGQLRSAISNYLLRQFELDYDVNTQIIATNGATEAISTAINGIIDQDDVVLIPAPAFNLYGILAAQNGGTPVTINTETTGFKLTPQLLTDYLEKYRDRVKIVVLNYPNNPTGTTYSVTEIQALADVLRRYPVVVLSDEVYSELSYDVDHVSIAKLLPQQTLYVNSASKSYAMTGWRVGYLCGPKSMIDLLAKVHQANVATIGTPNMDAATEAFLAGDSDFQRMKQVYALRRDYLCDALDELGFNYIRPQGAFYIYVRVPDDFTGSAIEYTDLLANQAHVATVPSEAFATGKSRYFRISYATSLDNLKLAVQRISKLHE</sequence>
<proteinExistence type="inferred from homology"/>
<evidence type="ECO:0000256" key="4">
    <source>
        <dbReference type="ARBA" id="ARBA00022679"/>
    </source>
</evidence>
<dbReference type="InterPro" id="IPR004839">
    <property type="entry name" value="Aminotransferase_I/II_large"/>
</dbReference>
<evidence type="ECO:0000256" key="5">
    <source>
        <dbReference type="ARBA" id="ARBA00022898"/>
    </source>
</evidence>
<evidence type="ECO:0000313" key="8">
    <source>
        <dbReference type="EMBL" id="MFD0897076.1"/>
    </source>
</evidence>
<comment type="caution">
    <text evidence="8">The sequence shown here is derived from an EMBL/GenBank/DDBJ whole genome shotgun (WGS) entry which is preliminary data.</text>
</comment>
<comment type="similarity">
    <text evidence="2 6">Belongs to the class-I pyridoxal-phosphate-dependent aminotransferase family.</text>
</comment>
<keyword evidence="5" id="KW-0663">Pyridoxal phosphate</keyword>
<keyword evidence="4 6" id="KW-0808">Transferase</keyword>
<dbReference type="SUPFAM" id="SSF53383">
    <property type="entry name" value="PLP-dependent transferases"/>
    <property type="match status" value="1"/>
</dbReference>
<organism evidence="8 9">
    <name type="scientific">Loigolactobacillus binensis</name>
    <dbReference type="NCBI Taxonomy" id="2559922"/>
    <lineage>
        <taxon>Bacteria</taxon>
        <taxon>Bacillati</taxon>
        <taxon>Bacillota</taxon>
        <taxon>Bacilli</taxon>
        <taxon>Lactobacillales</taxon>
        <taxon>Lactobacillaceae</taxon>
        <taxon>Loigolactobacillus</taxon>
    </lineage>
</organism>
<dbReference type="GO" id="GO:0008483">
    <property type="term" value="F:transaminase activity"/>
    <property type="evidence" value="ECO:0007669"/>
    <property type="project" value="UniProtKB-KW"/>
</dbReference>
<dbReference type="InterPro" id="IPR050596">
    <property type="entry name" value="AspAT/PAT-like"/>
</dbReference>
<evidence type="ECO:0000256" key="2">
    <source>
        <dbReference type="ARBA" id="ARBA00007441"/>
    </source>
</evidence>
<dbReference type="Pfam" id="PF00155">
    <property type="entry name" value="Aminotran_1_2"/>
    <property type="match status" value="1"/>
</dbReference>